<dbReference type="Proteomes" id="UP000664417">
    <property type="component" value="Unassembled WGS sequence"/>
</dbReference>
<feature type="domain" description="Glycosyltransferase 61 catalytic" evidence="1">
    <location>
        <begin position="129"/>
        <end position="284"/>
    </location>
</feature>
<name>A0A8J7Q2B3_9BACT</name>
<accession>A0A8J7Q2B3</accession>
<dbReference type="InterPro" id="IPR049625">
    <property type="entry name" value="Glyco_transf_61_cat"/>
</dbReference>
<evidence type="ECO:0000259" key="1">
    <source>
        <dbReference type="Pfam" id="PF04577"/>
    </source>
</evidence>
<evidence type="ECO:0000313" key="3">
    <source>
        <dbReference type="Proteomes" id="UP000664417"/>
    </source>
</evidence>
<evidence type="ECO:0000313" key="2">
    <source>
        <dbReference type="EMBL" id="MBO1319222.1"/>
    </source>
</evidence>
<gene>
    <name evidence="2" type="ORF">J3U88_12190</name>
</gene>
<protein>
    <submittedName>
        <fullName evidence="2">Glycosyltransferase family 61 protein</fullName>
    </submittedName>
</protein>
<organism evidence="2 3">
    <name type="scientific">Acanthopleuribacter pedis</name>
    <dbReference type="NCBI Taxonomy" id="442870"/>
    <lineage>
        <taxon>Bacteria</taxon>
        <taxon>Pseudomonadati</taxon>
        <taxon>Acidobacteriota</taxon>
        <taxon>Holophagae</taxon>
        <taxon>Acanthopleuribacterales</taxon>
        <taxon>Acanthopleuribacteraceae</taxon>
        <taxon>Acanthopleuribacter</taxon>
    </lineage>
</organism>
<dbReference type="RefSeq" id="WP_207859043.1">
    <property type="nucleotide sequence ID" value="NZ_JAFREP010000009.1"/>
</dbReference>
<dbReference type="EMBL" id="JAFREP010000009">
    <property type="protein sequence ID" value="MBO1319222.1"/>
    <property type="molecule type" value="Genomic_DNA"/>
</dbReference>
<reference evidence="2" key="1">
    <citation type="submission" date="2021-03" db="EMBL/GenBank/DDBJ databases">
        <authorList>
            <person name="Wang G."/>
        </authorList>
    </citation>
    <scope>NUCLEOTIDE SEQUENCE</scope>
    <source>
        <strain evidence="2">KCTC 12899</strain>
    </source>
</reference>
<comment type="caution">
    <text evidence="2">The sequence shown here is derived from an EMBL/GenBank/DDBJ whole genome shotgun (WGS) entry which is preliminary data.</text>
</comment>
<sequence>MLASAFYRMKRVYQKKQRLFTNPVRVLHGRERAWRAPAVFLPEQLGKVQAVQEETTLTFEQARIFGGEVEHGATEVYHLHNAKVVNGYIYSDEGRVVVTPQRERGLALRTGLRVEKALLASSYNGNRYFGHWLSDDCTRALIGDVYGPPLFTGTRWTAHQHDYRRMLGIEAPPTEVVLVETLSVIPDVGQNAFKRQRLKMIREKMRLYPGQRCGHGVFITRGTSGRRRLLRNEQQVADHLARYGFDIVDPTKESLTQMMHKIKDAALVVGVEGSHLVHGVFAMAQGGALLTLQPPNRFNNVLKDLTDALGNRYGFVVGDARGDDFEIDINAMMMTLDLMSQQMSPATVEIA</sequence>
<keyword evidence="3" id="KW-1185">Reference proteome</keyword>
<dbReference type="AlphaFoldDB" id="A0A8J7Q2B3"/>
<dbReference type="GO" id="GO:0016757">
    <property type="term" value="F:glycosyltransferase activity"/>
    <property type="evidence" value="ECO:0007669"/>
    <property type="project" value="InterPro"/>
</dbReference>
<proteinExistence type="predicted"/>
<dbReference type="Pfam" id="PF04577">
    <property type="entry name" value="Glyco_transf_61"/>
    <property type="match status" value="1"/>
</dbReference>